<comment type="caution">
    <text evidence="2">The sequence shown here is derived from an EMBL/GenBank/DDBJ whole genome shotgun (WGS) entry which is preliminary data.</text>
</comment>
<evidence type="ECO:0000313" key="2">
    <source>
        <dbReference type="EMBL" id="GAG42862.1"/>
    </source>
</evidence>
<reference evidence="2" key="1">
    <citation type="journal article" date="2014" name="Front. Microbiol.">
        <title>High frequency of phylogenetically diverse reductive dehalogenase-homologous genes in deep subseafloor sedimentary metagenomes.</title>
        <authorList>
            <person name="Kawai M."/>
            <person name="Futagami T."/>
            <person name="Toyoda A."/>
            <person name="Takaki Y."/>
            <person name="Nishi S."/>
            <person name="Hori S."/>
            <person name="Arai W."/>
            <person name="Tsubouchi T."/>
            <person name="Morono Y."/>
            <person name="Uchiyama I."/>
            <person name="Ito T."/>
            <person name="Fujiyama A."/>
            <person name="Inagaki F."/>
            <person name="Takami H."/>
        </authorList>
    </citation>
    <scope>NUCLEOTIDE SEQUENCE</scope>
    <source>
        <strain evidence="2">Expedition CK06-06</strain>
    </source>
</reference>
<proteinExistence type="predicted"/>
<sequence>DLPPVKLTWYDGLRAPRPVELEDGRRLGNVEGGALFKGSKGKLMAGVYGEGARLIPESRMKEYKQPPKTIPRVKGSHEQDWVRACKDGQPAGADFEYSGLLTEVCLLANVARRVDARIEWDPVNMKV</sequence>
<evidence type="ECO:0000256" key="1">
    <source>
        <dbReference type="SAM" id="MobiDB-lite"/>
    </source>
</evidence>
<feature type="non-terminal residue" evidence="2">
    <location>
        <position position="1"/>
    </location>
</feature>
<dbReference type="EMBL" id="BARS01057761">
    <property type="protein sequence ID" value="GAG42862.1"/>
    <property type="molecule type" value="Genomic_DNA"/>
</dbReference>
<dbReference type="AlphaFoldDB" id="X0Y6D0"/>
<name>X0Y6D0_9ZZZZ</name>
<feature type="non-terminal residue" evidence="2">
    <location>
        <position position="127"/>
    </location>
</feature>
<accession>X0Y6D0</accession>
<protein>
    <recommendedName>
        <fullName evidence="3">Gfo/Idh/MocA-like oxidoreductase bacterial type C-terminal domain-containing protein</fullName>
    </recommendedName>
</protein>
<organism evidence="2">
    <name type="scientific">marine sediment metagenome</name>
    <dbReference type="NCBI Taxonomy" id="412755"/>
    <lineage>
        <taxon>unclassified sequences</taxon>
        <taxon>metagenomes</taxon>
        <taxon>ecological metagenomes</taxon>
    </lineage>
</organism>
<evidence type="ECO:0008006" key="3">
    <source>
        <dbReference type="Google" id="ProtNLM"/>
    </source>
</evidence>
<gene>
    <name evidence="2" type="ORF">S01H1_84555</name>
</gene>
<feature type="region of interest" description="Disordered" evidence="1">
    <location>
        <begin position="58"/>
        <end position="77"/>
    </location>
</feature>